<evidence type="ECO:0000313" key="4">
    <source>
        <dbReference type="EMBL" id="GAA2119640.1"/>
    </source>
</evidence>
<keyword evidence="5" id="KW-1185">Reference proteome</keyword>
<evidence type="ECO:0000256" key="2">
    <source>
        <dbReference type="ARBA" id="ARBA00023315"/>
    </source>
</evidence>
<dbReference type="RefSeq" id="WP_344302812.1">
    <property type="nucleotide sequence ID" value="NZ_BAAAQQ010000003.1"/>
</dbReference>
<keyword evidence="1" id="KW-0808">Transferase</keyword>
<dbReference type="PANTHER" id="PTHR43877">
    <property type="entry name" value="AMINOALKYLPHOSPHONATE N-ACETYLTRANSFERASE-RELATED-RELATED"/>
    <property type="match status" value="1"/>
</dbReference>
<dbReference type="EMBL" id="BAAAQQ010000003">
    <property type="protein sequence ID" value="GAA2119640.1"/>
    <property type="molecule type" value="Genomic_DNA"/>
</dbReference>
<dbReference type="SUPFAM" id="SSF55729">
    <property type="entry name" value="Acyl-CoA N-acyltransferases (Nat)"/>
    <property type="match status" value="2"/>
</dbReference>
<proteinExistence type="predicted"/>
<dbReference type="Gene3D" id="3.40.630.30">
    <property type="match status" value="1"/>
</dbReference>
<dbReference type="Pfam" id="PF00583">
    <property type="entry name" value="Acetyltransf_1"/>
    <property type="match status" value="1"/>
</dbReference>
<evidence type="ECO:0000256" key="1">
    <source>
        <dbReference type="ARBA" id="ARBA00022679"/>
    </source>
</evidence>
<accession>A0ABN2Y0U3</accession>
<gene>
    <name evidence="4" type="ORF">GCM10009843_12520</name>
</gene>
<name>A0ABN2Y0U3_9ACTN</name>
<evidence type="ECO:0000259" key="3">
    <source>
        <dbReference type="PROSITE" id="PS51186"/>
    </source>
</evidence>
<dbReference type="InterPro" id="IPR000182">
    <property type="entry name" value="GNAT_dom"/>
</dbReference>
<organism evidence="4 5">
    <name type="scientific">Nocardioides bigeumensis</name>
    <dbReference type="NCBI Taxonomy" id="433657"/>
    <lineage>
        <taxon>Bacteria</taxon>
        <taxon>Bacillati</taxon>
        <taxon>Actinomycetota</taxon>
        <taxon>Actinomycetes</taxon>
        <taxon>Propionibacteriales</taxon>
        <taxon>Nocardioidaceae</taxon>
        <taxon>Nocardioides</taxon>
    </lineage>
</organism>
<dbReference type="InterPro" id="IPR050832">
    <property type="entry name" value="Bact_Acetyltransf"/>
</dbReference>
<dbReference type="PROSITE" id="PS51186">
    <property type="entry name" value="GNAT"/>
    <property type="match status" value="1"/>
</dbReference>
<dbReference type="InterPro" id="IPR016181">
    <property type="entry name" value="Acyl_CoA_acyltransferase"/>
</dbReference>
<comment type="caution">
    <text evidence="4">The sequence shown here is derived from an EMBL/GenBank/DDBJ whole genome shotgun (WGS) entry which is preliminary data.</text>
</comment>
<dbReference type="CDD" id="cd04301">
    <property type="entry name" value="NAT_SF"/>
    <property type="match status" value="2"/>
</dbReference>
<sequence length="333" mass="36804">MTVELRVVDPSDEAVLRDWWEVGHAAEAERPHSPWPKWAQSRVALPAHNPERELTLVTAYDGGSPVGASMFSLPTKDNDHLAFVELWVLPQRRREGIATLLSRDLDARAAAAGRSTLLAEAKGLPGTVIPGERFALAQGYQVANEEQEKDLDLTTAPSTWAPLDDEVAEHAAAYRIETFDTVYPDHLIDGIARLLSSFYSQVPLGETDLRDSEWTPERLRAHEARLVEIRRSVISAVAVSDDGEVAAFSDIRVSHLAPETAEVGVTIVAPEHRGHRLGYAVKLAGHRRVLADFPDCVRATTCNADTNTAMNLVNERMGYVPTERLLELQKRLD</sequence>
<dbReference type="Proteomes" id="UP001500575">
    <property type="component" value="Unassembled WGS sequence"/>
</dbReference>
<protein>
    <submittedName>
        <fullName evidence="4">GNAT family N-acetyltransferase</fullName>
    </submittedName>
</protein>
<keyword evidence="2" id="KW-0012">Acyltransferase</keyword>
<evidence type="ECO:0000313" key="5">
    <source>
        <dbReference type="Proteomes" id="UP001500575"/>
    </source>
</evidence>
<feature type="domain" description="N-acetyltransferase" evidence="3">
    <location>
        <begin position="3"/>
        <end position="166"/>
    </location>
</feature>
<reference evidence="4 5" key="1">
    <citation type="journal article" date="2019" name="Int. J. Syst. Evol. Microbiol.">
        <title>The Global Catalogue of Microorganisms (GCM) 10K type strain sequencing project: providing services to taxonomists for standard genome sequencing and annotation.</title>
        <authorList>
            <consortium name="The Broad Institute Genomics Platform"/>
            <consortium name="The Broad Institute Genome Sequencing Center for Infectious Disease"/>
            <person name="Wu L."/>
            <person name="Ma J."/>
        </authorList>
    </citation>
    <scope>NUCLEOTIDE SEQUENCE [LARGE SCALE GENOMIC DNA]</scope>
    <source>
        <strain evidence="4 5">JCM 16021</strain>
    </source>
</reference>